<comment type="subunit">
    <text evidence="10">Component of the Sec protein translocase complex. Heterotrimer consisting of SecY, SecE and SecG subunits. The heterotrimers can form oligomers, although 1 heterotrimer is thought to be able to translocate proteins. Interacts with the ribosome. Interacts with SecDF, and other proteins may be involved. Interacts with SecA.</text>
</comment>
<dbReference type="PANTHER" id="PTHR10906">
    <property type="entry name" value="SECY/SEC61-ALPHA FAMILY MEMBER"/>
    <property type="match status" value="1"/>
</dbReference>
<feature type="transmembrane region" description="Helical" evidence="10">
    <location>
        <begin position="72"/>
        <end position="94"/>
    </location>
</feature>
<keyword evidence="10" id="KW-1003">Cell membrane</keyword>
<dbReference type="Gene3D" id="1.10.3370.10">
    <property type="entry name" value="SecY subunit domain"/>
    <property type="match status" value="1"/>
</dbReference>
<dbReference type="Pfam" id="PF00344">
    <property type="entry name" value="SecY"/>
    <property type="match status" value="1"/>
</dbReference>
<dbReference type="GO" id="GO:0005886">
    <property type="term" value="C:plasma membrane"/>
    <property type="evidence" value="ECO:0007669"/>
    <property type="project" value="UniProtKB-SubCell"/>
</dbReference>
<dbReference type="GO" id="GO:0043952">
    <property type="term" value="P:protein transport by the Sec complex"/>
    <property type="evidence" value="ECO:0007669"/>
    <property type="project" value="UniProtKB-UniRule"/>
</dbReference>
<evidence type="ECO:0000313" key="12">
    <source>
        <dbReference type="EMBL" id="PIU16214.1"/>
    </source>
</evidence>
<dbReference type="InterPro" id="IPR002208">
    <property type="entry name" value="SecY/SEC61-alpha"/>
</dbReference>
<feature type="transmembrane region" description="Helical" evidence="10">
    <location>
        <begin position="361"/>
        <end position="382"/>
    </location>
</feature>
<proteinExistence type="inferred from homology"/>
<dbReference type="PIRSF" id="PIRSF004557">
    <property type="entry name" value="SecY"/>
    <property type="match status" value="1"/>
</dbReference>
<feature type="transmembrane region" description="Helical" evidence="10">
    <location>
        <begin position="207"/>
        <end position="227"/>
    </location>
</feature>
<dbReference type="SUPFAM" id="SSF103491">
    <property type="entry name" value="Preprotein translocase SecY subunit"/>
    <property type="match status" value="1"/>
</dbReference>
<evidence type="ECO:0000256" key="9">
    <source>
        <dbReference type="ARBA" id="ARBA00039733"/>
    </source>
</evidence>
<dbReference type="AlphaFoldDB" id="A0A2M6XV12"/>
<reference evidence="13" key="1">
    <citation type="submission" date="2017-09" db="EMBL/GenBank/DDBJ databases">
        <title>Depth-based differentiation of microbial function through sediment-hosted aquifers and enrichment of novel symbionts in the deep terrestrial subsurface.</title>
        <authorList>
            <person name="Probst A.J."/>
            <person name="Ladd B."/>
            <person name="Jarett J.K."/>
            <person name="Geller-Mcgrath D.E."/>
            <person name="Sieber C.M.K."/>
            <person name="Emerson J.B."/>
            <person name="Anantharaman K."/>
            <person name="Thomas B.C."/>
            <person name="Malmstrom R."/>
            <person name="Stieglmeier M."/>
            <person name="Klingl A."/>
            <person name="Woyke T."/>
            <person name="Ryan C.M."/>
            <person name="Banfield J.F."/>
        </authorList>
    </citation>
    <scope>NUCLEOTIDE SEQUENCE [LARGE SCALE GENOMIC DNA]</scope>
</reference>
<dbReference type="PROSITE" id="PS00756">
    <property type="entry name" value="SECY_2"/>
    <property type="match status" value="1"/>
</dbReference>
<keyword evidence="7 10" id="KW-0811">Translocation</keyword>
<evidence type="ECO:0000256" key="6">
    <source>
        <dbReference type="ARBA" id="ARBA00022989"/>
    </source>
</evidence>
<evidence type="ECO:0000256" key="3">
    <source>
        <dbReference type="ARBA" id="ARBA00022448"/>
    </source>
</evidence>
<evidence type="ECO:0000256" key="2">
    <source>
        <dbReference type="ARBA" id="ARBA00005751"/>
    </source>
</evidence>
<evidence type="ECO:0000256" key="4">
    <source>
        <dbReference type="ARBA" id="ARBA00022692"/>
    </source>
</evidence>
<dbReference type="GO" id="GO:0065002">
    <property type="term" value="P:intracellular protein transmembrane transport"/>
    <property type="evidence" value="ECO:0007669"/>
    <property type="project" value="UniProtKB-UniRule"/>
</dbReference>
<feature type="transmembrane region" description="Helical" evidence="10">
    <location>
        <begin position="394"/>
        <end position="412"/>
    </location>
</feature>
<evidence type="ECO:0000313" key="13">
    <source>
        <dbReference type="Proteomes" id="UP000229784"/>
    </source>
</evidence>
<comment type="function">
    <text evidence="10">The central subunit of the protein translocation channel SecYEG. Consists of two halves formed by TMs 1-5 and 6-10. These two domains form a lateral gate at the front which open onto the bilayer between TMs 2 and 7, and are clamped together by SecE at the back. The channel is closed by both a pore ring composed of hydrophobic SecY resides and a short helix (helix 2A) on the extracellular side of the membrane which forms a plug. The plug probably moves laterally to allow the channel to open. The ring and the pore may move independently.</text>
</comment>
<dbReference type="GO" id="GO:0006605">
    <property type="term" value="P:protein targeting"/>
    <property type="evidence" value="ECO:0007669"/>
    <property type="project" value="UniProtKB-UniRule"/>
</dbReference>
<evidence type="ECO:0000256" key="1">
    <source>
        <dbReference type="ARBA" id="ARBA00004141"/>
    </source>
</evidence>
<comment type="subcellular location">
    <subcellularLocation>
        <location evidence="10">Cell membrane</location>
        <topology evidence="10">Multi-pass membrane protein</topology>
    </subcellularLocation>
    <subcellularLocation>
        <location evidence="1">Membrane</location>
        <topology evidence="1">Multi-pass membrane protein</topology>
    </subcellularLocation>
</comment>
<evidence type="ECO:0000256" key="5">
    <source>
        <dbReference type="ARBA" id="ARBA00022927"/>
    </source>
</evidence>
<keyword evidence="8 10" id="KW-0472">Membrane</keyword>
<evidence type="ECO:0000256" key="7">
    <source>
        <dbReference type="ARBA" id="ARBA00023010"/>
    </source>
</evidence>
<keyword evidence="5 10" id="KW-0653">Protein transport</keyword>
<evidence type="ECO:0000256" key="8">
    <source>
        <dbReference type="ARBA" id="ARBA00023136"/>
    </source>
</evidence>
<dbReference type="HAMAP" id="MF_01465">
    <property type="entry name" value="SecY"/>
    <property type="match status" value="1"/>
</dbReference>
<comment type="caution">
    <text evidence="12">The sequence shown here is derived from an EMBL/GenBank/DDBJ whole genome shotgun (WGS) entry which is preliminary data.</text>
</comment>
<accession>A0A2M6XV12</accession>
<dbReference type="InterPro" id="IPR026593">
    <property type="entry name" value="SecY"/>
</dbReference>
<comment type="similarity">
    <text evidence="2 10 11">Belongs to the SecY/SEC61-alpha family.</text>
</comment>
<dbReference type="Proteomes" id="UP000229784">
    <property type="component" value="Unassembled WGS sequence"/>
</dbReference>
<sequence length="427" mass="46933">MQWLQKLTLIFKDRQLRDKILFVLGIMVVFRLAAAIPIPGIDLENLKRFFSQNQFFGLMNVFVGGTLDNLSIVMLGLGPYITGVILIQLLTMVFPQLEKMFKEEGAAGRQKVNQYGRLLTVPLAILQGYSMLALFERQGAIGHLAGLQLIVALITIAGGAVFLMWLGELITEKGIGNGVSLLIFAGIVSSTPADIRQLIFSWDVANLLSYVLFFVASLAIIAGVVLITEARRNILVSYAKRIRGNRIYGGSSTYLPINLNPAGVIPIIFALSILLFPSMIAGFLAVGGNAWLAGAAKAMAAFLQNSWVYGILFFVLVFLFTFFYTAVTFDPKSIANNLQKMGGFVPGIRPGQSTAQFLHKILYRILFLGAAFLGLIAVMPSIVQGITNIQTFRFLVGGTSLLIVVSVVLETWRQVKAQIEMREYDNY</sequence>
<evidence type="ECO:0000256" key="11">
    <source>
        <dbReference type="RuleBase" id="RU004349"/>
    </source>
</evidence>
<dbReference type="InterPro" id="IPR023201">
    <property type="entry name" value="SecY_dom_sf"/>
</dbReference>
<feature type="transmembrane region" description="Helical" evidence="10">
    <location>
        <begin position="264"/>
        <end position="286"/>
    </location>
</feature>
<feature type="transmembrane region" description="Helical" evidence="10">
    <location>
        <begin position="306"/>
        <end position="327"/>
    </location>
</feature>
<organism evidence="12 13">
    <name type="scientific">bacterium (Candidatus Gribaldobacteria) CG08_land_8_20_14_0_20_39_15</name>
    <dbReference type="NCBI Taxonomy" id="2014273"/>
    <lineage>
        <taxon>Bacteria</taxon>
        <taxon>Candidatus Gribaldobacteria</taxon>
    </lineage>
</organism>
<feature type="transmembrane region" description="Helical" evidence="10">
    <location>
        <begin position="115"/>
        <end position="135"/>
    </location>
</feature>
<keyword evidence="4 10" id="KW-0812">Transmembrane</keyword>
<dbReference type="InterPro" id="IPR030659">
    <property type="entry name" value="SecY_CS"/>
</dbReference>
<gene>
    <name evidence="10" type="primary">secY</name>
    <name evidence="12" type="ORF">COT20_00880</name>
</gene>
<evidence type="ECO:0000256" key="10">
    <source>
        <dbReference type="HAMAP-Rule" id="MF_01465"/>
    </source>
</evidence>
<keyword evidence="3 10" id="KW-0813">Transport</keyword>
<feature type="transmembrane region" description="Helical" evidence="10">
    <location>
        <begin position="20"/>
        <end position="41"/>
    </location>
</feature>
<feature type="transmembrane region" description="Helical" evidence="10">
    <location>
        <begin position="141"/>
        <end position="166"/>
    </location>
</feature>
<feature type="transmembrane region" description="Helical" evidence="10">
    <location>
        <begin position="178"/>
        <end position="195"/>
    </location>
</feature>
<dbReference type="PRINTS" id="PR00303">
    <property type="entry name" value="SECYTRNLCASE"/>
</dbReference>
<name>A0A2M6XV12_9BACT</name>
<dbReference type="EMBL" id="PEXQ01000020">
    <property type="protein sequence ID" value="PIU16214.1"/>
    <property type="molecule type" value="Genomic_DNA"/>
</dbReference>
<protein>
    <recommendedName>
        <fullName evidence="9 10">Protein translocase subunit SecY</fullName>
    </recommendedName>
</protein>
<keyword evidence="6 10" id="KW-1133">Transmembrane helix</keyword>
<dbReference type="NCBIfam" id="TIGR00967">
    <property type="entry name" value="3a0501s007"/>
    <property type="match status" value="1"/>
</dbReference>
<dbReference type="FunFam" id="1.10.3370.10:FF:000001">
    <property type="entry name" value="Preprotein translocase subunit SecY"/>
    <property type="match status" value="1"/>
</dbReference>